<reference evidence="4 5" key="1">
    <citation type="submission" date="2024-01" db="EMBL/GenBank/DDBJ databases">
        <title>The genome of the rayed Mediterranean limpet Patella caerulea (Linnaeus, 1758).</title>
        <authorList>
            <person name="Anh-Thu Weber A."/>
            <person name="Halstead-Nussloch G."/>
        </authorList>
    </citation>
    <scope>NUCLEOTIDE SEQUENCE [LARGE SCALE GENOMIC DNA]</scope>
    <source>
        <strain evidence="4">AATW-2023a</strain>
        <tissue evidence="4">Whole specimen</tissue>
    </source>
</reference>
<organism evidence="4 5">
    <name type="scientific">Patella caerulea</name>
    <name type="common">Rayed Mediterranean limpet</name>
    <dbReference type="NCBI Taxonomy" id="87958"/>
    <lineage>
        <taxon>Eukaryota</taxon>
        <taxon>Metazoa</taxon>
        <taxon>Spiralia</taxon>
        <taxon>Lophotrochozoa</taxon>
        <taxon>Mollusca</taxon>
        <taxon>Gastropoda</taxon>
        <taxon>Patellogastropoda</taxon>
        <taxon>Patelloidea</taxon>
        <taxon>Patellidae</taxon>
        <taxon>Patella</taxon>
    </lineage>
</organism>
<sequence length="247" mass="28262">MANMSVMTLLTVFVVSTLASPLLFNHLDKHQYTDCQKINDAGYKKTGQYLLWYPKGNDTNLHPFTVECQMKGNAAYTVIQRRMYGNENFYRTFIDYVNGFGHPQGDYWAGLNLIYHLTSTGNNVLTVQMQDWSGNSKNARYSYFRLIDNVHFVLNIGGFYSTDVADDLSFNNGYAFATYDKPDVSHCASNQKGGWWYNYCTYALPNGVYYPGGPYTPSSGFYDGIYWKDWLGYGYSLKFISLTLSNQ</sequence>
<accession>A0AAN8JEQ5</accession>
<dbReference type="PROSITE" id="PS00514">
    <property type="entry name" value="FIBRINOGEN_C_1"/>
    <property type="match status" value="1"/>
</dbReference>
<dbReference type="InterPro" id="IPR020837">
    <property type="entry name" value="Fibrinogen_CS"/>
</dbReference>
<dbReference type="Proteomes" id="UP001347796">
    <property type="component" value="Unassembled WGS sequence"/>
</dbReference>
<dbReference type="Gene3D" id="3.90.215.10">
    <property type="entry name" value="Gamma Fibrinogen, chain A, domain 1"/>
    <property type="match status" value="1"/>
</dbReference>
<protein>
    <recommendedName>
        <fullName evidence="3">Fibrinogen C-terminal domain-containing protein</fullName>
    </recommendedName>
</protein>
<dbReference type="PANTHER" id="PTHR19143:SF424">
    <property type="entry name" value="FIBRINOGEN C-TERMINAL DOMAIN-CONTAINING PROTEIN"/>
    <property type="match status" value="1"/>
</dbReference>
<dbReference type="PROSITE" id="PS51406">
    <property type="entry name" value="FIBRINOGEN_C_2"/>
    <property type="match status" value="1"/>
</dbReference>
<keyword evidence="2" id="KW-0732">Signal</keyword>
<gene>
    <name evidence="4" type="ORF">SNE40_013986</name>
</gene>
<dbReference type="GO" id="GO:0005615">
    <property type="term" value="C:extracellular space"/>
    <property type="evidence" value="ECO:0007669"/>
    <property type="project" value="TreeGrafter"/>
</dbReference>
<dbReference type="AlphaFoldDB" id="A0AAN8JEQ5"/>
<comment type="caution">
    <text evidence="4">The sequence shown here is derived from an EMBL/GenBank/DDBJ whole genome shotgun (WGS) entry which is preliminary data.</text>
</comment>
<proteinExistence type="predicted"/>
<dbReference type="InterPro" id="IPR014716">
    <property type="entry name" value="Fibrinogen_a/b/g_C_1"/>
</dbReference>
<evidence type="ECO:0000256" key="2">
    <source>
        <dbReference type="SAM" id="SignalP"/>
    </source>
</evidence>
<dbReference type="EMBL" id="JAZGQO010000010">
    <property type="protein sequence ID" value="KAK6175540.1"/>
    <property type="molecule type" value="Genomic_DNA"/>
</dbReference>
<keyword evidence="1" id="KW-1015">Disulfide bond</keyword>
<feature type="signal peptide" evidence="2">
    <location>
        <begin position="1"/>
        <end position="19"/>
    </location>
</feature>
<evidence type="ECO:0000256" key="1">
    <source>
        <dbReference type="ARBA" id="ARBA00023157"/>
    </source>
</evidence>
<dbReference type="InterPro" id="IPR036056">
    <property type="entry name" value="Fibrinogen-like_C"/>
</dbReference>
<feature type="chain" id="PRO_5042847783" description="Fibrinogen C-terminal domain-containing protein" evidence="2">
    <location>
        <begin position="20"/>
        <end position="247"/>
    </location>
</feature>
<dbReference type="Pfam" id="PF00147">
    <property type="entry name" value="Fibrinogen_C"/>
    <property type="match status" value="1"/>
</dbReference>
<evidence type="ECO:0000313" key="5">
    <source>
        <dbReference type="Proteomes" id="UP001347796"/>
    </source>
</evidence>
<dbReference type="InterPro" id="IPR002181">
    <property type="entry name" value="Fibrinogen_a/b/g_C_dom"/>
</dbReference>
<evidence type="ECO:0000313" key="4">
    <source>
        <dbReference type="EMBL" id="KAK6175540.1"/>
    </source>
</evidence>
<dbReference type="PANTHER" id="PTHR19143">
    <property type="entry name" value="FIBRINOGEN/TENASCIN/ANGIOPOEITIN"/>
    <property type="match status" value="1"/>
</dbReference>
<name>A0AAN8JEQ5_PATCE</name>
<dbReference type="SMART" id="SM00186">
    <property type="entry name" value="FBG"/>
    <property type="match status" value="1"/>
</dbReference>
<dbReference type="SUPFAM" id="SSF56496">
    <property type="entry name" value="Fibrinogen C-terminal domain-like"/>
    <property type="match status" value="1"/>
</dbReference>
<evidence type="ECO:0000259" key="3">
    <source>
        <dbReference type="PROSITE" id="PS51406"/>
    </source>
</evidence>
<feature type="domain" description="Fibrinogen C-terminal" evidence="3">
    <location>
        <begin position="26"/>
        <end position="247"/>
    </location>
</feature>
<keyword evidence="5" id="KW-1185">Reference proteome</keyword>
<dbReference type="InterPro" id="IPR050373">
    <property type="entry name" value="Fibrinogen_C-term_domain"/>
</dbReference>